<dbReference type="KEGG" id="apb:SAR116_0943"/>
<name>D5BSD9_PUNMI</name>
<evidence type="ECO:0000313" key="2">
    <source>
        <dbReference type="Proteomes" id="UP000007460"/>
    </source>
</evidence>
<dbReference type="AlphaFoldDB" id="D5BSD9"/>
<organism evidence="1 2">
    <name type="scientific">Puniceispirillum marinum (strain IMCC1322)</name>
    <dbReference type="NCBI Taxonomy" id="488538"/>
    <lineage>
        <taxon>Bacteria</taxon>
        <taxon>Pseudomonadati</taxon>
        <taxon>Pseudomonadota</taxon>
        <taxon>Alphaproteobacteria</taxon>
        <taxon>Candidatus Puniceispirillales</taxon>
        <taxon>Candidatus Puniceispirillaceae</taxon>
        <taxon>Candidatus Puniceispirillum</taxon>
    </lineage>
</organism>
<gene>
    <name evidence="1" type="ordered locus">SAR116_0943</name>
</gene>
<protein>
    <submittedName>
        <fullName evidence="1">Succinate-semialdehyde dehydrogenase</fullName>
    </submittedName>
</protein>
<keyword evidence="2" id="KW-1185">Reference proteome</keyword>
<dbReference type="Pfam" id="PF13516">
    <property type="entry name" value="LRR_6"/>
    <property type="match status" value="2"/>
</dbReference>
<dbReference type="SUPFAM" id="SSF52047">
    <property type="entry name" value="RNI-like"/>
    <property type="match status" value="1"/>
</dbReference>
<accession>D5BSD9</accession>
<dbReference type="InterPro" id="IPR001611">
    <property type="entry name" value="Leu-rich_rpt"/>
</dbReference>
<sequence>MRIDKAMAGTPSFDAMVMALHVTGNAACIRLANRFTTSPPRYGFYDLHLRDAGLSYQNTLLIAEAMSGAMSESANADPVLRSFSLSYNTGITDPGIIALARVLPSTLTELGLVSCDLGDESGKAILDWANRAKNLTMICVEGNHFSASTRQGFTDISARRPHVMVVV</sequence>
<proteinExistence type="predicted"/>
<reference evidence="1 2" key="1">
    <citation type="journal article" date="2010" name="J. Bacteriol.">
        <title>Complete genome sequence of "Candidatus Puniceispirillum marinum" IMCC1322, a representative of the SAR116 clade in the Alphaproteobacteria.</title>
        <authorList>
            <person name="Oh H.M."/>
            <person name="Kwon K.K."/>
            <person name="Kang I."/>
            <person name="Kang S.G."/>
            <person name="Lee J.H."/>
            <person name="Kim S.J."/>
            <person name="Cho J.C."/>
        </authorList>
    </citation>
    <scope>NUCLEOTIDE SEQUENCE [LARGE SCALE GENOMIC DNA]</scope>
    <source>
        <strain evidence="1 2">IMCC1322</strain>
    </source>
</reference>
<dbReference type="EMBL" id="CP001751">
    <property type="protein sequence ID" value="ADE39186.1"/>
    <property type="molecule type" value="Genomic_DNA"/>
</dbReference>
<dbReference type="HOGENOM" id="CLU_1593210_0_0_5"/>
<dbReference type="Proteomes" id="UP000007460">
    <property type="component" value="Chromosome"/>
</dbReference>
<dbReference type="eggNOG" id="ENOG50338I7">
    <property type="taxonomic scope" value="Bacteria"/>
</dbReference>
<dbReference type="InterPro" id="IPR032675">
    <property type="entry name" value="LRR_dom_sf"/>
</dbReference>
<dbReference type="Gene3D" id="3.80.10.10">
    <property type="entry name" value="Ribonuclease Inhibitor"/>
    <property type="match status" value="1"/>
</dbReference>
<evidence type="ECO:0000313" key="1">
    <source>
        <dbReference type="EMBL" id="ADE39186.1"/>
    </source>
</evidence>
<dbReference type="RefSeq" id="WP_013045815.1">
    <property type="nucleotide sequence ID" value="NC_014010.1"/>
</dbReference>